<name>A0A2P2LUS2_RHIMU</name>
<accession>A0A2P2LUS2</accession>
<organism evidence="1">
    <name type="scientific">Rhizophora mucronata</name>
    <name type="common">Asiatic mangrove</name>
    <dbReference type="NCBI Taxonomy" id="61149"/>
    <lineage>
        <taxon>Eukaryota</taxon>
        <taxon>Viridiplantae</taxon>
        <taxon>Streptophyta</taxon>
        <taxon>Embryophyta</taxon>
        <taxon>Tracheophyta</taxon>
        <taxon>Spermatophyta</taxon>
        <taxon>Magnoliopsida</taxon>
        <taxon>eudicotyledons</taxon>
        <taxon>Gunneridae</taxon>
        <taxon>Pentapetalae</taxon>
        <taxon>rosids</taxon>
        <taxon>fabids</taxon>
        <taxon>Malpighiales</taxon>
        <taxon>Rhizophoraceae</taxon>
        <taxon>Rhizophora</taxon>
    </lineage>
</organism>
<dbReference type="AlphaFoldDB" id="A0A2P2LUS2"/>
<keyword evidence="1" id="KW-0378">Hydrolase</keyword>
<reference evidence="1" key="1">
    <citation type="submission" date="2018-02" db="EMBL/GenBank/DDBJ databases">
        <title>Rhizophora mucronata_Transcriptome.</title>
        <authorList>
            <person name="Meera S.P."/>
            <person name="Sreeshan A."/>
            <person name="Augustine A."/>
        </authorList>
    </citation>
    <scope>NUCLEOTIDE SEQUENCE</scope>
    <source>
        <tissue evidence="1">Leaf</tissue>
    </source>
</reference>
<dbReference type="GO" id="GO:0004180">
    <property type="term" value="F:carboxypeptidase activity"/>
    <property type="evidence" value="ECO:0007669"/>
    <property type="project" value="UniProtKB-KW"/>
</dbReference>
<evidence type="ECO:0000313" key="1">
    <source>
        <dbReference type="EMBL" id="MBX21722.1"/>
    </source>
</evidence>
<keyword evidence="1" id="KW-0645">Protease</keyword>
<dbReference type="EMBL" id="GGEC01041238">
    <property type="protein sequence ID" value="MBX21722.1"/>
    <property type="molecule type" value="Transcribed_RNA"/>
</dbReference>
<proteinExistence type="predicted"/>
<keyword evidence="1" id="KW-0121">Carboxypeptidase</keyword>
<protein>
    <submittedName>
        <fullName evidence="1">Serine carboxypeptidase-like 20</fullName>
    </submittedName>
</protein>
<sequence>MTDIAPAIGDYSSFIFEFLEENGCRNPMPLLVCTQEQYVQPPASDFE</sequence>